<dbReference type="InterPro" id="IPR001753">
    <property type="entry name" value="Enoyl-CoA_hydra/iso"/>
</dbReference>
<dbReference type="PANTHER" id="PTHR11941:SF54">
    <property type="entry name" value="ENOYL-COA HYDRATASE, MITOCHONDRIAL"/>
    <property type="match status" value="1"/>
</dbReference>
<accession>A0A7W7EXM1</accession>
<dbReference type="EMBL" id="JACHOA010000008">
    <property type="protein sequence ID" value="MBB4615485.1"/>
    <property type="molecule type" value="Genomic_DNA"/>
</dbReference>
<gene>
    <name evidence="3" type="ORF">GGR37_003781</name>
</gene>
<sequence length="266" mass="28671">MGIRVLEDIRIERQGAVALVILARDEANNSSRPQTLKEICEAMDLLVQDSSVRAIVLAADGRHFSAGADFAFLDDLTRMDAAAIRHQVYTHFQGAARRIYHCPKPTIALVQGAAVTVGCELAAACDFRIAADGAFFQESWIRLGIMPPLGGTFLLPRIIGMGRAAEMCLRGRAVKAEEAKAIGLVSDVVPPEQLREHGLAMARELAQSAPMAYAAIKTALQRGSQSAIESEWSANLPQQAILLTSADFREGLAAVREKRAASFQGC</sequence>
<dbReference type="CDD" id="cd06558">
    <property type="entry name" value="crotonase-like"/>
    <property type="match status" value="1"/>
</dbReference>
<evidence type="ECO:0000313" key="4">
    <source>
        <dbReference type="Proteomes" id="UP000538566"/>
    </source>
</evidence>
<dbReference type="SUPFAM" id="SSF52096">
    <property type="entry name" value="ClpP/crotonase"/>
    <property type="match status" value="1"/>
</dbReference>
<dbReference type="PANTHER" id="PTHR11941">
    <property type="entry name" value="ENOYL-COA HYDRATASE-RELATED"/>
    <property type="match status" value="1"/>
</dbReference>
<reference evidence="3 4" key="1">
    <citation type="submission" date="2020-08" db="EMBL/GenBank/DDBJ databases">
        <title>Genomic Encyclopedia of Type Strains, Phase IV (KMG-IV): sequencing the most valuable type-strain genomes for metagenomic binning, comparative biology and taxonomic classification.</title>
        <authorList>
            <person name="Goeker M."/>
        </authorList>
    </citation>
    <scope>NUCLEOTIDE SEQUENCE [LARGE SCALE GENOMIC DNA]</scope>
    <source>
        <strain evidence="3 4">DSM 17507</strain>
    </source>
</reference>
<dbReference type="GO" id="GO:0016829">
    <property type="term" value="F:lyase activity"/>
    <property type="evidence" value="ECO:0007669"/>
    <property type="project" value="UniProtKB-KW"/>
</dbReference>
<keyword evidence="2" id="KW-0456">Lyase</keyword>
<dbReference type="AlphaFoldDB" id="A0A7W7EXM1"/>
<comment type="caution">
    <text evidence="3">The sequence shown here is derived from an EMBL/GenBank/DDBJ whole genome shotgun (WGS) entry which is preliminary data.</text>
</comment>
<proteinExistence type="inferred from homology"/>
<dbReference type="GO" id="GO:0006635">
    <property type="term" value="P:fatty acid beta-oxidation"/>
    <property type="evidence" value="ECO:0007669"/>
    <property type="project" value="TreeGrafter"/>
</dbReference>
<dbReference type="EC" id="5.3.3.18" evidence="3"/>
<name>A0A7W7EXM1_9SPHN</name>
<comment type="similarity">
    <text evidence="1">Belongs to the enoyl-CoA hydratase/isomerase family.</text>
</comment>
<dbReference type="Pfam" id="PF00378">
    <property type="entry name" value="ECH_1"/>
    <property type="match status" value="1"/>
</dbReference>
<dbReference type="InterPro" id="IPR014748">
    <property type="entry name" value="Enoyl-CoA_hydra_C"/>
</dbReference>
<evidence type="ECO:0000256" key="2">
    <source>
        <dbReference type="ARBA" id="ARBA00023239"/>
    </source>
</evidence>
<dbReference type="GO" id="GO:0016853">
    <property type="term" value="F:isomerase activity"/>
    <property type="evidence" value="ECO:0007669"/>
    <property type="project" value="UniProtKB-KW"/>
</dbReference>
<evidence type="ECO:0000313" key="3">
    <source>
        <dbReference type="EMBL" id="MBB4615485.1"/>
    </source>
</evidence>
<dbReference type="RefSeq" id="WP_206066366.1">
    <property type="nucleotide sequence ID" value="NZ_JACHOA010000008.1"/>
</dbReference>
<dbReference type="InterPro" id="IPR029045">
    <property type="entry name" value="ClpP/crotonase-like_dom_sf"/>
</dbReference>
<keyword evidence="3" id="KW-0413">Isomerase</keyword>
<dbReference type="Gene3D" id="3.90.226.10">
    <property type="entry name" value="2-enoyl-CoA Hydratase, Chain A, domain 1"/>
    <property type="match status" value="1"/>
</dbReference>
<keyword evidence="4" id="KW-1185">Reference proteome</keyword>
<evidence type="ECO:0000256" key="1">
    <source>
        <dbReference type="ARBA" id="ARBA00005254"/>
    </source>
</evidence>
<dbReference type="Gene3D" id="1.10.12.10">
    <property type="entry name" value="Lyase 2-enoyl-coa Hydratase, Chain A, domain 2"/>
    <property type="match status" value="1"/>
</dbReference>
<organism evidence="3 4">
    <name type="scientific">Novosphingobium taihuense</name>
    <dbReference type="NCBI Taxonomy" id="260085"/>
    <lineage>
        <taxon>Bacteria</taxon>
        <taxon>Pseudomonadati</taxon>
        <taxon>Pseudomonadota</taxon>
        <taxon>Alphaproteobacteria</taxon>
        <taxon>Sphingomonadales</taxon>
        <taxon>Sphingomonadaceae</taxon>
        <taxon>Novosphingobium</taxon>
    </lineage>
</organism>
<dbReference type="Proteomes" id="UP000538566">
    <property type="component" value="Unassembled WGS sequence"/>
</dbReference>
<protein>
    <submittedName>
        <fullName evidence="3">2-(1,2-epoxy-1,2-dihydrophenyl)acetyl-CoA isomerase</fullName>
        <ecNumber evidence="3">5.3.3.18</ecNumber>
    </submittedName>
</protein>